<evidence type="ECO:0000313" key="5">
    <source>
        <dbReference type="Proteomes" id="UP000683436"/>
    </source>
</evidence>
<dbReference type="RefSeq" id="WP_128119309.1">
    <property type="nucleotide sequence ID" value="NZ_CP076683.1"/>
</dbReference>
<gene>
    <name evidence="3" type="ORF">DQ403_03645</name>
    <name evidence="2" type="ORF">KQ248_18345</name>
</gene>
<dbReference type="AlphaFoldDB" id="A0A365PXK6"/>
<keyword evidence="1" id="KW-1133">Transmembrane helix</keyword>
<feature type="transmembrane region" description="Helical" evidence="1">
    <location>
        <begin position="143"/>
        <end position="162"/>
    </location>
</feature>
<reference evidence="3 4" key="1">
    <citation type="submission" date="2018-06" db="EMBL/GenBank/DDBJ databases">
        <title>Whole genome sequencing of four bacterial strains from South Shetland trench revealing bio-synthetic gene clusters.</title>
        <authorList>
            <person name="Abdel-Mageed W.M."/>
            <person name="Lehri B."/>
            <person name="Jarmusch S.A."/>
            <person name="Miranda K."/>
            <person name="Goodfellow M."/>
            <person name="Jaspars M."/>
            <person name="Karlyshev A.V."/>
        </authorList>
    </citation>
    <scope>NUCLEOTIDE SEQUENCE [LARGE SCALE GENOMIC DNA]</scope>
    <source>
        <strain evidence="3 4">SST2</strain>
    </source>
</reference>
<sequence length="446" mass="49090">MSTPSNAVFRLAKRISESIAFYPILIAAFYAILAVTMLAFETTSMASSLQPHLPSGLTDPDNARDILSTLITSIVSLTVFSFSMVMVVLNGAAARLTPRVLPGLISDTRNRVILGIYLGSVLYYLLLISTINKNQPTDIPSVGVLLALLTGILNLAMFVVFIRSVSQSIQVDWVLSQLYSGAYANLEKRKQRLAAGKTMPDDTNWWCLPASRPGYLRAVNERRLGELLSKRNLLAVVQVEPGFFLVEGHPLIRFSEPLSDEDRAVAVDCFDFQNNEFASANVSYGMRQIAEIAVKAISPAINDPGTAMRAINLIGVLLQRIGGVPPFDVGCFDHGQPRLFSPQLAMQRMLETVIAPIRVYASHDPLVMITLLQCMKNALHDSPSAEQVQAIHDEIRALRDQADAKVENWRDRHAVNDAIEGLLKLDGRKHPCVQLLPIDCKEPTAC</sequence>
<evidence type="ECO:0000256" key="1">
    <source>
        <dbReference type="SAM" id="Phobius"/>
    </source>
</evidence>
<feature type="transmembrane region" description="Helical" evidence="1">
    <location>
        <begin position="66"/>
        <end position="91"/>
    </location>
</feature>
<keyword evidence="1" id="KW-0812">Transmembrane</keyword>
<keyword evidence="1" id="KW-0472">Membrane</keyword>
<reference evidence="2 5" key="2">
    <citation type="submission" date="2021-06" db="EMBL/GenBank/DDBJ databases">
        <title>Microbial metabolic specificity influences pelagic lipid remineralization.</title>
        <authorList>
            <person name="Behrendt L."/>
            <person name="Hunter J.E."/>
            <person name="Alcolombri U."/>
            <person name="Smriga S."/>
            <person name="Mincer T."/>
            <person name="Lowenstein D.P."/>
            <person name="Peaudecerf F.J."/>
            <person name="Fernandez V.I."/>
            <person name="Fredricks H."/>
            <person name="Almblad H."/>
            <person name="Harrison J.J."/>
            <person name="Stocker R."/>
            <person name="Van Mooy B.A.S."/>
        </authorList>
    </citation>
    <scope>NUCLEOTIDE SEQUENCE [LARGE SCALE GENOMIC DNA]</scope>
    <source>
        <strain evidence="2 5">A252</strain>
    </source>
</reference>
<organism evidence="3 4">
    <name type="scientific">Stutzerimonas zhaodongensis</name>
    <dbReference type="NCBI Taxonomy" id="1176257"/>
    <lineage>
        <taxon>Bacteria</taxon>
        <taxon>Pseudomonadati</taxon>
        <taxon>Pseudomonadota</taxon>
        <taxon>Gammaproteobacteria</taxon>
        <taxon>Pseudomonadales</taxon>
        <taxon>Pseudomonadaceae</taxon>
        <taxon>Stutzerimonas</taxon>
    </lineage>
</organism>
<dbReference type="Proteomes" id="UP000683436">
    <property type="component" value="Chromosome"/>
</dbReference>
<protein>
    <submittedName>
        <fullName evidence="3">DUF2254 domain-containing protein</fullName>
    </submittedName>
</protein>
<dbReference type="Pfam" id="PF10011">
    <property type="entry name" value="DUF2254"/>
    <property type="match status" value="1"/>
</dbReference>
<evidence type="ECO:0000313" key="2">
    <source>
        <dbReference type="EMBL" id="QWV16433.1"/>
    </source>
</evidence>
<evidence type="ECO:0000313" key="3">
    <source>
        <dbReference type="EMBL" id="RBA60929.1"/>
    </source>
</evidence>
<dbReference type="InterPro" id="IPR018723">
    <property type="entry name" value="DUF2254_membrane"/>
</dbReference>
<dbReference type="Proteomes" id="UP000252554">
    <property type="component" value="Unassembled WGS sequence"/>
</dbReference>
<proteinExistence type="predicted"/>
<evidence type="ECO:0000313" key="4">
    <source>
        <dbReference type="Proteomes" id="UP000252554"/>
    </source>
</evidence>
<dbReference type="EMBL" id="QNTV01000002">
    <property type="protein sequence ID" value="RBA60929.1"/>
    <property type="molecule type" value="Genomic_DNA"/>
</dbReference>
<feature type="transmembrane region" description="Helical" evidence="1">
    <location>
        <begin position="20"/>
        <end position="40"/>
    </location>
</feature>
<accession>A0A365PXK6</accession>
<keyword evidence="5" id="KW-1185">Reference proteome</keyword>
<feature type="transmembrane region" description="Helical" evidence="1">
    <location>
        <begin position="112"/>
        <end position="131"/>
    </location>
</feature>
<dbReference type="EMBL" id="CP076683">
    <property type="protein sequence ID" value="QWV16433.1"/>
    <property type="molecule type" value="Genomic_DNA"/>
</dbReference>
<name>A0A365PXK6_9GAMM</name>